<comment type="caution">
    <text evidence="5">The sequence shown here is derived from an EMBL/GenBank/DDBJ whole genome shotgun (WGS) entry which is preliminary data.</text>
</comment>
<evidence type="ECO:0000313" key="5">
    <source>
        <dbReference type="EMBL" id="KAK2157123.1"/>
    </source>
</evidence>
<dbReference type="PANTHER" id="PTHR24096:SF149">
    <property type="entry name" value="AMP-BINDING DOMAIN-CONTAINING PROTEIN-RELATED"/>
    <property type="match status" value="1"/>
</dbReference>
<dbReference type="Pfam" id="PF13193">
    <property type="entry name" value="AMP-binding_C"/>
    <property type="match status" value="1"/>
</dbReference>
<feature type="domain" description="AMP-dependent synthetase/ligase" evidence="3">
    <location>
        <begin position="10"/>
        <end position="357"/>
    </location>
</feature>
<dbReference type="InterPro" id="IPR000873">
    <property type="entry name" value="AMP-dep_synth/lig_dom"/>
</dbReference>
<evidence type="ECO:0000256" key="2">
    <source>
        <dbReference type="ARBA" id="ARBA00022598"/>
    </source>
</evidence>
<dbReference type="Pfam" id="PF00501">
    <property type="entry name" value="AMP-binding"/>
    <property type="match status" value="1"/>
</dbReference>
<dbReference type="EMBL" id="JAODUO010001904">
    <property type="protein sequence ID" value="KAK2157123.1"/>
    <property type="molecule type" value="Genomic_DNA"/>
</dbReference>
<dbReference type="InterPro" id="IPR042099">
    <property type="entry name" value="ANL_N_sf"/>
</dbReference>
<dbReference type="PANTHER" id="PTHR24096">
    <property type="entry name" value="LONG-CHAIN-FATTY-ACID--COA LIGASE"/>
    <property type="match status" value="1"/>
</dbReference>
<evidence type="ECO:0000256" key="1">
    <source>
        <dbReference type="ARBA" id="ARBA00006432"/>
    </source>
</evidence>
<protein>
    <submittedName>
        <fullName evidence="5">Uncharacterized protein</fullName>
    </submittedName>
</protein>
<keyword evidence="6" id="KW-1185">Reference proteome</keyword>
<evidence type="ECO:0000313" key="6">
    <source>
        <dbReference type="Proteomes" id="UP001209878"/>
    </source>
</evidence>
<dbReference type="Gene3D" id="3.30.300.30">
    <property type="match status" value="1"/>
</dbReference>
<sequence>MLSFQIDGPTGRRYSYRELLTSIRNVSRALLQRGFQKGDILCVISENCCQYPMAVHGAVSIGGILTTCNPRSTVDDIKHRLEQCRVRWIVTSSENIAKVRDAIRHIQTIKDIFVIGDTSFSALTSYKSNNEIDNDVAIDPRNDVAVMFYSSGTTGREKGIMVTHYNMTAHVCLHSHPSIAFSRSPGAEVYIAELPFCHSYGYWLFLYQCLANGDTVVIYPRYNATRFVQSIQKYKATVLIVVPPIAVDITQLAEAGDRTAFASVHTIISGAAPLSPDFLRKLKRLTGIRRVQTLYGMTETGPITMLKWDEDSTAGSVGCLISNTECKVVNPQTGEELGPYQDGELLIRGPTVMKCYFTVSSQDDLDADGWLHTGDMVHYDSTGRFYVVARYKQIIKYKGTQVSPTYLENMLLTHPAVTDAAVIGLPDLRAGELPAAFVVLKAGSTATQAEIKDFVDEKVAPYNKLRGGVTFIEKVPRSPSGKILRRPLRDEAVRKLNIASKL</sequence>
<dbReference type="InterPro" id="IPR045851">
    <property type="entry name" value="AMP-bd_C_sf"/>
</dbReference>
<evidence type="ECO:0000259" key="4">
    <source>
        <dbReference type="Pfam" id="PF13193"/>
    </source>
</evidence>
<reference evidence="5" key="1">
    <citation type="journal article" date="2023" name="Mol. Biol. Evol.">
        <title>Third-Generation Sequencing Reveals the Adaptive Role of the Epigenome in Three Deep-Sea Polychaetes.</title>
        <authorList>
            <person name="Perez M."/>
            <person name="Aroh O."/>
            <person name="Sun Y."/>
            <person name="Lan Y."/>
            <person name="Juniper S.K."/>
            <person name="Young C.R."/>
            <person name="Angers B."/>
            <person name="Qian P.Y."/>
        </authorList>
    </citation>
    <scope>NUCLEOTIDE SEQUENCE</scope>
    <source>
        <strain evidence="5">R07B-5</strain>
    </source>
</reference>
<accession>A0AAD9JR79</accession>
<proteinExistence type="inferred from homology"/>
<dbReference type="Proteomes" id="UP001209878">
    <property type="component" value="Unassembled WGS sequence"/>
</dbReference>
<comment type="similarity">
    <text evidence="1">Belongs to the ATP-dependent AMP-binding enzyme family.</text>
</comment>
<dbReference type="AlphaFoldDB" id="A0AAD9JR79"/>
<dbReference type="GO" id="GO:0016405">
    <property type="term" value="F:CoA-ligase activity"/>
    <property type="evidence" value="ECO:0007669"/>
    <property type="project" value="TreeGrafter"/>
</dbReference>
<dbReference type="Gene3D" id="3.40.50.12780">
    <property type="entry name" value="N-terminal domain of ligase-like"/>
    <property type="match status" value="1"/>
</dbReference>
<name>A0AAD9JR79_RIDPI</name>
<dbReference type="InterPro" id="IPR025110">
    <property type="entry name" value="AMP-bd_C"/>
</dbReference>
<dbReference type="FunFam" id="3.30.300.30:FF:000007">
    <property type="entry name" value="4-coumarate--CoA ligase 2"/>
    <property type="match status" value="1"/>
</dbReference>
<organism evidence="5 6">
    <name type="scientific">Ridgeia piscesae</name>
    <name type="common">Tubeworm</name>
    <dbReference type="NCBI Taxonomy" id="27915"/>
    <lineage>
        <taxon>Eukaryota</taxon>
        <taxon>Metazoa</taxon>
        <taxon>Spiralia</taxon>
        <taxon>Lophotrochozoa</taxon>
        <taxon>Annelida</taxon>
        <taxon>Polychaeta</taxon>
        <taxon>Sedentaria</taxon>
        <taxon>Canalipalpata</taxon>
        <taxon>Sabellida</taxon>
        <taxon>Siboglinidae</taxon>
        <taxon>Ridgeia</taxon>
    </lineage>
</organism>
<evidence type="ECO:0000259" key="3">
    <source>
        <dbReference type="Pfam" id="PF00501"/>
    </source>
</evidence>
<keyword evidence="2" id="KW-0436">Ligase</keyword>
<gene>
    <name evidence="5" type="ORF">NP493_1903g00022</name>
</gene>
<feature type="domain" description="AMP-binding enzyme C-terminal" evidence="4">
    <location>
        <begin position="407"/>
        <end position="482"/>
    </location>
</feature>
<dbReference type="SUPFAM" id="SSF56801">
    <property type="entry name" value="Acetyl-CoA synthetase-like"/>
    <property type="match status" value="1"/>
</dbReference>